<dbReference type="EMBL" id="JACVVD010000007">
    <property type="protein sequence ID" value="MBD0382366.1"/>
    <property type="molecule type" value="Genomic_DNA"/>
</dbReference>
<proteinExistence type="predicted"/>
<feature type="transmembrane region" description="Helical" evidence="1">
    <location>
        <begin position="212"/>
        <end position="230"/>
    </location>
</feature>
<keyword evidence="3" id="KW-1185">Reference proteome</keyword>
<name>A0A926KSJ1_9BACL</name>
<feature type="transmembrane region" description="Helical" evidence="1">
    <location>
        <begin position="90"/>
        <end position="110"/>
    </location>
</feature>
<feature type="transmembrane region" description="Helical" evidence="1">
    <location>
        <begin position="182"/>
        <end position="200"/>
    </location>
</feature>
<dbReference type="AlphaFoldDB" id="A0A926KSJ1"/>
<feature type="transmembrane region" description="Helical" evidence="1">
    <location>
        <begin position="12"/>
        <end position="42"/>
    </location>
</feature>
<keyword evidence="1" id="KW-1133">Transmembrane helix</keyword>
<organism evidence="2 3">
    <name type="scientific">Paenibacillus sedimenti</name>
    <dbReference type="NCBI Taxonomy" id="2770274"/>
    <lineage>
        <taxon>Bacteria</taxon>
        <taxon>Bacillati</taxon>
        <taxon>Bacillota</taxon>
        <taxon>Bacilli</taxon>
        <taxon>Bacillales</taxon>
        <taxon>Paenibacillaceae</taxon>
        <taxon>Paenibacillus</taxon>
    </lineage>
</organism>
<feature type="transmembrane region" description="Helical" evidence="1">
    <location>
        <begin position="54"/>
        <end position="78"/>
    </location>
</feature>
<dbReference type="Proteomes" id="UP000650466">
    <property type="component" value="Unassembled WGS sequence"/>
</dbReference>
<evidence type="ECO:0000313" key="2">
    <source>
        <dbReference type="EMBL" id="MBD0382366.1"/>
    </source>
</evidence>
<feature type="transmembrane region" description="Helical" evidence="1">
    <location>
        <begin position="153"/>
        <end position="170"/>
    </location>
</feature>
<evidence type="ECO:0000256" key="1">
    <source>
        <dbReference type="SAM" id="Phobius"/>
    </source>
</evidence>
<feature type="transmembrane region" description="Helical" evidence="1">
    <location>
        <begin position="251"/>
        <end position="273"/>
    </location>
</feature>
<reference evidence="2" key="1">
    <citation type="submission" date="2020-09" db="EMBL/GenBank/DDBJ databases">
        <title>Draft Genome Sequence of Paenibacillus sp. WST5.</title>
        <authorList>
            <person name="Bao Z."/>
        </authorList>
    </citation>
    <scope>NUCLEOTIDE SEQUENCE</scope>
    <source>
        <strain evidence="2">WST5</strain>
    </source>
</reference>
<keyword evidence="1" id="KW-0812">Transmembrane</keyword>
<keyword evidence="1" id="KW-0472">Membrane</keyword>
<accession>A0A926KSJ1</accession>
<comment type="caution">
    <text evidence="2">The sequence shown here is derived from an EMBL/GenBank/DDBJ whole genome shotgun (WGS) entry which is preliminary data.</text>
</comment>
<sequence length="278" mass="32112">MEKRGLSERVRVLTLSVLIFFPSSYFFSAFYTESFFLFLALLAFRFWGNDKRGAAYFIGGLAALTRIVGVWIPLAFFAERLIRRKLDAKDFIWAALSSLMFASYPVYLWLTKGEPLLFLKVMAPHYGRYSTLPFSPIYQDIVSSIQAGQIEPISIFHLILFLIFLSYLITTIRKQQKGTAVPWSEFVYTFGLILMPLSSILKQANNFPSHGFMRYFLTIFPLFIFLGKHIDQALIRVNKNSGSTLFIARKLVIYFILFIWVSVSLYIILVLRFKGFVA</sequence>
<gene>
    <name evidence="2" type="ORF">ICC18_19805</name>
</gene>
<evidence type="ECO:0000313" key="3">
    <source>
        <dbReference type="Proteomes" id="UP000650466"/>
    </source>
</evidence>
<protein>
    <submittedName>
        <fullName evidence="2">Uncharacterized protein</fullName>
    </submittedName>
</protein>